<dbReference type="AlphaFoldDB" id="A0AAE1AE57"/>
<protein>
    <submittedName>
        <fullName evidence="1">Uncharacterized protein</fullName>
    </submittedName>
</protein>
<dbReference type="EMBL" id="JAWDGP010001994">
    <property type="protein sequence ID" value="KAK3786244.1"/>
    <property type="molecule type" value="Genomic_DNA"/>
</dbReference>
<comment type="caution">
    <text evidence="1">The sequence shown here is derived from an EMBL/GenBank/DDBJ whole genome shotgun (WGS) entry which is preliminary data.</text>
</comment>
<evidence type="ECO:0000313" key="1">
    <source>
        <dbReference type="EMBL" id="KAK3786244.1"/>
    </source>
</evidence>
<reference evidence="1" key="1">
    <citation type="journal article" date="2023" name="G3 (Bethesda)">
        <title>A reference genome for the long-term kleptoplast-retaining sea slug Elysia crispata morphotype clarki.</title>
        <authorList>
            <person name="Eastman K.E."/>
            <person name="Pendleton A.L."/>
            <person name="Shaikh M.A."/>
            <person name="Suttiyut T."/>
            <person name="Ogas R."/>
            <person name="Tomko P."/>
            <person name="Gavelis G."/>
            <person name="Widhalm J.R."/>
            <person name="Wisecaver J.H."/>
        </authorList>
    </citation>
    <scope>NUCLEOTIDE SEQUENCE</scope>
    <source>
        <strain evidence="1">ECLA1</strain>
    </source>
</reference>
<dbReference type="Proteomes" id="UP001283361">
    <property type="component" value="Unassembled WGS sequence"/>
</dbReference>
<accession>A0AAE1AE57</accession>
<organism evidence="1 2">
    <name type="scientific">Elysia crispata</name>
    <name type="common">lettuce slug</name>
    <dbReference type="NCBI Taxonomy" id="231223"/>
    <lineage>
        <taxon>Eukaryota</taxon>
        <taxon>Metazoa</taxon>
        <taxon>Spiralia</taxon>
        <taxon>Lophotrochozoa</taxon>
        <taxon>Mollusca</taxon>
        <taxon>Gastropoda</taxon>
        <taxon>Heterobranchia</taxon>
        <taxon>Euthyneura</taxon>
        <taxon>Panpulmonata</taxon>
        <taxon>Sacoglossa</taxon>
        <taxon>Placobranchoidea</taxon>
        <taxon>Plakobranchidae</taxon>
        <taxon>Elysia</taxon>
    </lineage>
</organism>
<evidence type="ECO:0000313" key="2">
    <source>
        <dbReference type="Proteomes" id="UP001283361"/>
    </source>
</evidence>
<sequence length="226" mass="25915">MDHSVFIHSQHSQTDSDMTRLGLCWQQPEHMDHSVFIHSQHSQTDSYMTGLGLYWLQPEHMDHSVFIHSQHSQTDSDMTGLGLWWLQPGQMDHSVFIHSQHSQTDSDMTGLGLCWPQPEHMDHSVFIHSQHSQTDSDMTRVYFLPLHRPVVSRSLLFSPLCNAPLEWPPGTKEARMYNKHGQAGQGLLLCLICFDSMISNVRPARRFTCSLLHTDLYRLKQGGAVD</sequence>
<proteinExistence type="predicted"/>
<keyword evidence="2" id="KW-1185">Reference proteome</keyword>
<name>A0AAE1AE57_9GAST</name>
<gene>
    <name evidence="1" type="ORF">RRG08_064503</name>
</gene>